<dbReference type="SUPFAM" id="SSF53448">
    <property type="entry name" value="Nucleotide-diphospho-sugar transferases"/>
    <property type="match status" value="1"/>
</dbReference>
<keyword evidence="4" id="KW-1185">Reference proteome</keyword>
<protein>
    <recommendedName>
        <fullName evidence="2">Glycosyltransferase 2-like domain-containing protein</fullName>
    </recommendedName>
</protein>
<feature type="domain" description="Glycosyltransferase 2-like" evidence="2">
    <location>
        <begin position="3"/>
        <end position="160"/>
    </location>
</feature>
<dbReference type="EMBL" id="BMHA01000004">
    <property type="protein sequence ID" value="GGI05428.1"/>
    <property type="molecule type" value="Genomic_DNA"/>
</dbReference>
<evidence type="ECO:0000259" key="2">
    <source>
        <dbReference type="Pfam" id="PF00535"/>
    </source>
</evidence>
<dbReference type="Proteomes" id="UP000650511">
    <property type="component" value="Unassembled WGS sequence"/>
</dbReference>
<gene>
    <name evidence="3" type="ORF">GCM10011354_14050</name>
</gene>
<reference evidence="3" key="1">
    <citation type="journal article" date="2014" name="Int. J. Syst. Evol. Microbiol.">
        <title>Complete genome sequence of Corynebacterium casei LMG S-19264T (=DSM 44701T), isolated from a smear-ripened cheese.</title>
        <authorList>
            <consortium name="US DOE Joint Genome Institute (JGI-PGF)"/>
            <person name="Walter F."/>
            <person name="Albersmeier A."/>
            <person name="Kalinowski J."/>
            <person name="Ruckert C."/>
        </authorList>
    </citation>
    <scope>NUCLEOTIDE SEQUENCE</scope>
    <source>
        <strain evidence="3">CGMCC 1.14988</strain>
    </source>
</reference>
<dbReference type="Pfam" id="PF00535">
    <property type="entry name" value="Glycos_transf_2"/>
    <property type="match status" value="1"/>
</dbReference>
<dbReference type="InterPro" id="IPR029044">
    <property type="entry name" value="Nucleotide-diphossugar_trans"/>
</dbReference>
<dbReference type="CDD" id="cd00761">
    <property type="entry name" value="Glyco_tranf_GTA_type"/>
    <property type="match status" value="1"/>
</dbReference>
<evidence type="ECO:0000256" key="1">
    <source>
        <dbReference type="SAM" id="MobiDB-lite"/>
    </source>
</evidence>
<dbReference type="InterPro" id="IPR050834">
    <property type="entry name" value="Glycosyltransf_2"/>
</dbReference>
<feature type="region of interest" description="Disordered" evidence="1">
    <location>
        <begin position="266"/>
        <end position="304"/>
    </location>
</feature>
<name>A0A8J3A7C4_9ACTN</name>
<comment type="caution">
    <text evidence="3">The sequence shown here is derived from an EMBL/GenBank/DDBJ whole genome shotgun (WGS) entry which is preliminary data.</text>
</comment>
<evidence type="ECO:0000313" key="3">
    <source>
        <dbReference type="EMBL" id="GGI05428.1"/>
    </source>
</evidence>
<reference evidence="3" key="2">
    <citation type="submission" date="2020-09" db="EMBL/GenBank/DDBJ databases">
        <authorList>
            <person name="Sun Q."/>
            <person name="Zhou Y."/>
        </authorList>
    </citation>
    <scope>NUCLEOTIDE SEQUENCE</scope>
    <source>
        <strain evidence="3">CGMCC 1.14988</strain>
    </source>
</reference>
<proteinExistence type="predicted"/>
<evidence type="ECO:0000313" key="4">
    <source>
        <dbReference type="Proteomes" id="UP000650511"/>
    </source>
</evidence>
<dbReference type="Gene3D" id="3.90.550.10">
    <property type="entry name" value="Spore Coat Polysaccharide Biosynthesis Protein SpsA, Chain A"/>
    <property type="match status" value="1"/>
</dbReference>
<dbReference type="PANTHER" id="PTHR43685">
    <property type="entry name" value="GLYCOSYLTRANSFERASE"/>
    <property type="match status" value="1"/>
</dbReference>
<organism evidence="3 4">
    <name type="scientific">Egicoccus halophilus</name>
    <dbReference type="NCBI Taxonomy" id="1670830"/>
    <lineage>
        <taxon>Bacteria</taxon>
        <taxon>Bacillati</taxon>
        <taxon>Actinomycetota</taxon>
        <taxon>Nitriliruptoria</taxon>
        <taxon>Egicoccales</taxon>
        <taxon>Egicoccaceae</taxon>
        <taxon>Egicoccus</taxon>
    </lineage>
</organism>
<dbReference type="InterPro" id="IPR001173">
    <property type="entry name" value="Glyco_trans_2-like"/>
</dbReference>
<accession>A0A8J3A7C4</accession>
<dbReference type="PANTHER" id="PTHR43685:SF2">
    <property type="entry name" value="GLYCOSYLTRANSFERASE 2-LIKE DOMAIN-CONTAINING PROTEIN"/>
    <property type="match status" value="1"/>
</dbReference>
<sequence>MAVVVPSKDRPVLLRRTVRSILAQRDVALQVVVVDDGSATPQTDALAELTGDPRLTVVRSERAGGVARARNRGAEVVDADVVAFCDDDDLWAPGKLADQLDALVEVGADWAYTGAVKFAAGPVVWQVMPPPVPTEVVARLPTKNVIPAGASNVLVRRDAFVAAGGFDAGLGHLADWDLWMRLREGGPPAAASGIGVAYRLHPGAMSLHPEGILRELTVLDRRWRDARDGRPLDPGPTHLWIAMSWLRAGRRLPAAAAYLRAARTRPGPGLRGMARTAHPRPPRPAHVVDTGERGSAGRRVQRHELPDDVLRLLYDDAAAGPP</sequence>
<dbReference type="AlphaFoldDB" id="A0A8J3A7C4"/>